<dbReference type="InterPro" id="IPR029063">
    <property type="entry name" value="SAM-dependent_MTases_sf"/>
</dbReference>
<evidence type="ECO:0000313" key="2">
    <source>
        <dbReference type="Proteomes" id="UP000319004"/>
    </source>
</evidence>
<reference evidence="1 2" key="1">
    <citation type="submission" date="2019-03" db="EMBL/GenBank/DDBJ databases">
        <title>Deep-cultivation of Planctomycetes and their phenomic and genomic characterization uncovers novel biology.</title>
        <authorList>
            <person name="Wiegand S."/>
            <person name="Jogler M."/>
            <person name="Boedeker C."/>
            <person name="Pinto D."/>
            <person name="Vollmers J."/>
            <person name="Rivas-Marin E."/>
            <person name="Kohn T."/>
            <person name="Peeters S.H."/>
            <person name="Heuer A."/>
            <person name="Rast P."/>
            <person name="Oberbeckmann S."/>
            <person name="Bunk B."/>
            <person name="Jeske O."/>
            <person name="Meyerdierks A."/>
            <person name="Storesund J.E."/>
            <person name="Kallscheuer N."/>
            <person name="Luecker S."/>
            <person name="Lage O.M."/>
            <person name="Pohl T."/>
            <person name="Merkel B.J."/>
            <person name="Hornburger P."/>
            <person name="Mueller R.-W."/>
            <person name="Bruemmer F."/>
            <person name="Labrenz M."/>
            <person name="Spormann A.M."/>
            <person name="Op den Camp H."/>
            <person name="Overmann J."/>
            <person name="Amann R."/>
            <person name="Jetten M.S.M."/>
            <person name="Mascher T."/>
            <person name="Medema M.H."/>
            <person name="Devos D.P."/>
            <person name="Kaster A.-K."/>
            <person name="Ovreas L."/>
            <person name="Rohde M."/>
            <person name="Galperin M.Y."/>
            <person name="Jogler C."/>
        </authorList>
    </citation>
    <scope>NUCLEOTIDE SEQUENCE [LARGE SCALE GENOMIC DNA]</scope>
    <source>
        <strain evidence="1 2">Enr13</strain>
    </source>
</reference>
<evidence type="ECO:0000313" key="1">
    <source>
        <dbReference type="EMBL" id="QDV44885.1"/>
    </source>
</evidence>
<dbReference type="Gene3D" id="3.40.50.150">
    <property type="entry name" value="Vaccinia Virus protein VP39"/>
    <property type="match status" value="1"/>
</dbReference>
<dbReference type="Proteomes" id="UP000319004">
    <property type="component" value="Chromosome"/>
</dbReference>
<dbReference type="OrthoDB" id="283520at2"/>
<gene>
    <name evidence="1" type="ORF">Enr13x_47560</name>
</gene>
<dbReference type="SUPFAM" id="SSF53335">
    <property type="entry name" value="S-adenosyl-L-methionine-dependent methyltransferases"/>
    <property type="match status" value="1"/>
</dbReference>
<accession>A0A518HVK5</accession>
<proteinExistence type="predicted"/>
<keyword evidence="2" id="KW-1185">Reference proteome</keyword>
<protein>
    <recommendedName>
        <fullName evidence="3">SAM-dependent methyltransferase</fullName>
    </recommendedName>
</protein>
<evidence type="ECO:0008006" key="3">
    <source>
        <dbReference type="Google" id="ProtNLM"/>
    </source>
</evidence>
<name>A0A518HVK5_9BACT</name>
<dbReference type="RefSeq" id="WP_145389147.1">
    <property type="nucleotide sequence ID" value="NZ_CP037423.1"/>
</dbReference>
<organism evidence="1 2">
    <name type="scientific">Stieleria neptunia</name>
    <dbReference type="NCBI Taxonomy" id="2527979"/>
    <lineage>
        <taxon>Bacteria</taxon>
        <taxon>Pseudomonadati</taxon>
        <taxon>Planctomycetota</taxon>
        <taxon>Planctomycetia</taxon>
        <taxon>Pirellulales</taxon>
        <taxon>Pirellulaceae</taxon>
        <taxon>Stieleria</taxon>
    </lineage>
</organism>
<dbReference type="AlphaFoldDB" id="A0A518HVK5"/>
<dbReference type="KEGG" id="snep:Enr13x_47560"/>
<sequence>MLHPIELPSQIDTRPIPPAVAAKLSSMRARIEAFQDCWDQHRAEQFVAADYELVYQTLDWVRQQQPLIGSRFLEWGCGFAAVACLADELGWNAHAIEAHVDLIVQARKTIASWPAKVDLLEGNFLPPGAAGLAFDPTLPSLGHAGESAYEAWGLDLDDFALVYSYPWPGEDEFHEDVFDRYAAIGAMLLMFIGPNEMRLLRKVRD</sequence>
<dbReference type="EMBL" id="CP037423">
    <property type="protein sequence ID" value="QDV44885.1"/>
    <property type="molecule type" value="Genomic_DNA"/>
</dbReference>